<comment type="caution">
    <text evidence="1">The sequence shown here is derived from an EMBL/GenBank/DDBJ whole genome shotgun (WGS) entry which is preliminary data.</text>
</comment>
<dbReference type="AlphaFoldDB" id="A0A7W8QAK3"/>
<dbReference type="RefSeq" id="WP_018435954.1">
    <property type="nucleotide sequence ID" value="NZ_JACHDD010000006.1"/>
</dbReference>
<evidence type="ECO:0000313" key="2">
    <source>
        <dbReference type="Proteomes" id="UP000592780"/>
    </source>
</evidence>
<proteinExistence type="predicted"/>
<name>A0A7W8QAK3_PARAM</name>
<keyword evidence="2" id="KW-1185">Reference proteome</keyword>
<dbReference type="EMBL" id="JACHDD010000006">
    <property type="protein sequence ID" value="MBB5426096.1"/>
    <property type="molecule type" value="Genomic_DNA"/>
</dbReference>
<reference evidence="1 2" key="1">
    <citation type="submission" date="2020-08" db="EMBL/GenBank/DDBJ databases">
        <title>Genomic Encyclopedia of Type Strains, Phase IV (KMG-V): Genome sequencing to study the core and pangenomes of soil and plant-associated prokaryotes.</title>
        <authorList>
            <person name="Whitman W."/>
        </authorList>
    </citation>
    <scope>NUCLEOTIDE SEQUENCE [LARGE SCALE GENOMIC DNA]</scope>
    <source>
        <strain evidence="1 2">JPY158</strain>
    </source>
</reference>
<protein>
    <submittedName>
        <fullName evidence="1">Uncharacterized protein</fullName>
    </submittedName>
</protein>
<sequence>MHEVLTERLDVKQIDHVVFDAPPCDVALDDTAAFFSAADDVGDTSEALPNGKWATLEQFRDDGHDGLVKLDLVVEVAHPGFLSFTLAHPSPALHQCVGPT</sequence>
<organism evidence="1 2">
    <name type="scientific">Paraburkholderia atlantica</name>
    <dbReference type="NCBI Taxonomy" id="2654982"/>
    <lineage>
        <taxon>Bacteria</taxon>
        <taxon>Pseudomonadati</taxon>
        <taxon>Pseudomonadota</taxon>
        <taxon>Betaproteobacteria</taxon>
        <taxon>Burkholderiales</taxon>
        <taxon>Burkholderiaceae</taxon>
        <taxon>Paraburkholderia</taxon>
    </lineage>
</organism>
<accession>A0A7W8QAK3</accession>
<evidence type="ECO:0000313" key="1">
    <source>
        <dbReference type="EMBL" id="MBB5426096.1"/>
    </source>
</evidence>
<dbReference type="Proteomes" id="UP000592780">
    <property type="component" value="Unassembled WGS sequence"/>
</dbReference>
<gene>
    <name evidence="1" type="ORF">HDG40_004269</name>
</gene>